<accession>E6LH00</accession>
<dbReference type="InterPro" id="IPR047793">
    <property type="entry name" value="LiaF_C"/>
</dbReference>
<feature type="domain" description="Cell wall-active antibiotics response LiaF-like C-terminal" evidence="2">
    <location>
        <begin position="140"/>
        <end position="252"/>
    </location>
</feature>
<comment type="caution">
    <text evidence="4">The sequence shown here is derived from an EMBL/GenBank/DDBJ whole genome shotgun (WGS) entry which is preliminary data.</text>
</comment>
<name>E6LH00_ENTI1</name>
<dbReference type="eggNOG" id="COG4758">
    <property type="taxonomic scope" value="Bacteria"/>
</dbReference>
<dbReference type="EMBL" id="AEPV01000066">
    <property type="protein sequence ID" value="EFU73524.1"/>
    <property type="molecule type" value="Genomic_DNA"/>
</dbReference>
<evidence type="ECO:0000259" key="3">
    <source>
        <dbReference type="Pfam" id="PF24661"/>
    </source>
</evidence>
<dbReference type="PIRSF" id="PIRSF031509">
    <property type="entry name" value="Cell_wall_LiaF/YvqF"/>
    <property type="match status" value="1"/>
</dbReference>
<organism evidence="4 5">
    <name type="scientific">Enterococcus italicus (strain DSM 15952 / CCUG 50447 / LMG 22039 / TP 1.5)</name>
    <dbReference type="NCBI Taxonomy" id="888064"/>
    <lineage>
        <taxon>Bacteria</taxon>
        <taxon>Bacillati</taxon>
        <taxon>Bacillota</taxon>
        <taxon>Bacilli</taxon>
        <taxon>Lactobacillales</taxon>
        <taxon>Enterococcaceae</taxon>
        <taxon>Enterococcus</taxon>
    </lineage>
</organism>
<keyword evidence="1" id="KW-0472">Membrane</keyword>
<sequence>MICYIKEKWERNLQMKNAWRFFLTAECLLFVIALWQLFDTEPLAILFFLGCLSIYGGAKRKKKSKRFLQIIGSILVIVSLLNNFAVWLMLIFAILFVGLKGVEISGIELFQQNWLNKKKIVIVDTVDPSTHAAERTKKSWIGDTRIGSDIFEWNDIVISIFAGDTIIDLGNTLLPKKENTIVIRKLFGKTRILVPTGIGIKLQQNSLLGTVRFEKESFQLKNEELIIYSKDYDESQRKLHILSANCVGEVEVIRI</sequence>
<dbReference type="InterPro" id="IPR056066">
    <property type="entry name" value="DUF7649"/>
</dbReference>
<feature type="domain" description="DUF7649" evidence="3">
    <location>
        <begin position="16"/>
        <end position="100"/>
    </location>
</feature>
<protein>
    <submittedName>
        <fullName evidence="4">Uncharacterized protein</fullName>
    </submittedName>
</protein>
<dbReference type="Proteomes" id="UP000010296">
    <property type="component" value="Unassembled WGS sequence"/>
</dbReference>
<dbReference type="GO" id="GO:0016020">
    <property type="term" value="C:membrane"/>
    <property type="evidence" value="ECO:0007669"/>
    <property type="project" value="InterPro"/>
</dbReference>
<dbReference type="InterPro" id="IPR024425">
    <property type="entry name" value="LiaF-like_C"/>
</dbReference>
<feature type="transmembrane region" description="Helical" evidence="1">
    <location>
        <begin position="21"/>
        <end position="37"/>
    </location>
</feature>
<feature type="transmembrane region" description="Helical" evidence="1">
    <location>
        <begin position="70"/>
        <end position="99"/>
    </location>
</feature>
<dbReference type="NCBIfam" id="NF040535">
    <property type="entry name" value="LiaF_C_term"/>
    <property type="match status" value="1"/>
</dbReference>
<evidence type="ECO:0000313" key="5">
    <source>
        <dbReference type="Proteomes" id="UP000010296"/>
    </source>
</evidence>
<keyword evidence="5" id="KW-1185">Reference proteome</keyword>
<evidence type="ECO:0000259" key="2">
    <source>
        <dbReference type="Pfam" id="PF09922"/>
    </source>
</evidence>
<feature type="transmembrane region" description="Helical" evidence="1">
    <location>
        <begin position="43"/>
        <end position="58"/>
    </location>
</feature>
<evidence type="ECO:0000256" key="1">
    <source>
        <dbReference type="SAM" id="Phobius"/>
    </source>
</evidence>
<dbReference type="Pfam" id="PF24661">
    <property type="entry name" value="DUF7649"/>
    <property type="match status" value="1"/>
</dbReference>
<dbReference type="STRING" id="888064.HMPREF9088_1640"/>
<keyword evidence="1" id="KW-0812">Transmembrane</keyword>
<dbReference type="InterPro" id="IPR016975">
    <property type="entry name" value="Cell_wall_LiaF"/>
</dbReference>
<reference evidence="4 5" key="1">
    <citation type="submission" date="2010-12" db="EMBL/GenBank/DDBJ databases">
        <authorList>
            <person name="Muzny D."/>
            <person name="Qin X."/>
            <person name="Deng J."/>
            <person name="Jiang H."/>
            <person name="Liu Y."/>
            <person name="Qu J."/>
            <person name="Song X.-Z."/>
            <person name="Zhang L."/>
            <person name="Thornton R."/>
            <person name="Coyle M."/>
            <person name="Francisco L."/>
            <person name="Jackson L."/>
            <person name="Javaid M."/>
            <person name="Korchina V."/>
            <person name="Kovar C."/>
            <person name="Mata R."/>
            <person name="Mathew T."/>
            <person name="Ngo R."/>
            <person name="Nguyen L."/>
            <person name="Nguyen N."/>
            <person name="Okwuonu G."/>
            <person name="Ongeri F."/>
            <person name="Pham C."/>
            <person name="Simmons D."/>
            <person name="Wilczek-Boney K."/>
            <person name="Hale W."/>
            <person name="Jakkamsetti A."/>
            <person name="Pham P."/>
            <person name="Ruth R."/>
            <person name="San Lucas F."/>
            <person name="Warren J."/>
            <person name="Zhang J."/>
            <person name="Zhao Z."/>
            <person name="Zhou C."/>
            <person name="Zhu D."/>
            <person name="Lee S."/>
            <person name="Bess C."/>
            <person name="Blankenburg K."/>
            <person name="Forbes L."/>
            <person name="Fu Q."/>
            <person name="Gubbala S."/>
            <person name="Hirani K."/>
            <person name="Jayaseelan J.C."/>
            <person name="Lara F."/>
            <person name="Munidasa M."/>
            <person name="Palculict T."/>
            <person name="Patil S."/>
            <person name="Pu L.-L."/>
            <person name="Saada N."/>
            <person name="Tang L."/>
            <person name="Weissenberger G."/>
            <person name="Zhu Y."/>
            <person name="Hemphill L."/>
            <person name="Shang Y."/>
            <person name="Youmans B."/>
            <person name="Ayvaz T."/>
            <person name="Ross M."/>
            <person name="Santibanez J."/>
            <person name="Aqrawi P."/>
            <person name="Gross S."/>
            <person name="Joshi V."/>
            <person name="Fowler G."/>
            <person name="Nazareth L."/>
            <person name="Reid J."/>
            <person name="Worley K."/>
            <person name="Petrosino J."/>
            <person name="Highlander S."/>
            <person name="Gibbs R."/>
        </authorList>
    </citation>
    <scope>NUCLEOTIDE SEQUENCE [LARGE SCALE GENOMIC DNA]</scope>
    <source>
        <strain evidence="5">DSM 15952 / CCUG 50447 / LMG 22039 / TP 1.5</strain>
    </source>
</reference>
<evidence type="ECO:0000313" key="4">
    <source>
        <dbReference type="EMBL" id="EFU73524.1"/>
    </source>
</evidence>
<dbReference type="HOGENOM" id="CLU_074089_1_0_9"/>
<gene>
    <name evidence="4" type="ORF">HMPREF9088_1640</name>
</gene>
<dbReference type="AlphaFoldDB" id="E6LH00"/>
<keyword evidence="1" id="KW-1133">Transmembrane helix</keyword>
<dbReference type="Pfam" id="PF09922">
    <property type="entry name" value="LiaF-like_C"/>
    <property type="match status" value="1"/>
</dbReference>
<proteinExistence type="predicted"/>